<dbReference type="Pfam" id="PF24758">
    <property type="entry name" value="LRR_At5g56370"/>
    <property type="match status" value="1"/>
</dbReference>
<keyword evidence="3" id="KW-1185">Reference proteome</keyword>
<accession>A0A2U1QPG7</accession>
<name>A0A2U1QPG7_ARTAN</name>
<comment type="caution">
    <text evidence="2">The sequence shown here is derived from an EMBL/GenBank/DDBJ whole genome shotgun (WGS) entry which is preliminary data.</text>
</comment>
<reference evidence="2 3" key="1">
    <citation type="journal article" date="2018" name="Mol. Plant">
        <title>The genome of Artemisia annua provides insight into the evolution of Asteraceae family and artemisinin biosynthesis.</title>
        <authorList>
            <person name="Shen Q."/>
            <person name="Zhang L."/>
            <person name="Liao Z."/>
            <person name="Wang S."/>
            <person name="Yan T."/>
            <person name="Shi P."/>
            <person name="Liu M."/>
            <person name="Fu X."/>
            <person name="Pan Q."/>
            <person name="Wang Y."/>
            <person name="Lv Z."/>
            <person name="Lu X."/>
            <person name="Zhang F."/>
            <person name="Jiang W."/>
            <person name="Ma Y."/>
            <person name="Chen M."/>
            <person name="Hao X."/>
            <person name="Li L."/>
            <person name="Tang Y."/>
            <person name="Lv G."/>
            <person name="Zhou Y."/>
            <person name="Sun X."/>
            <person name="Brodelius P.E."/>
            <person name="Rose J.K.C."/>
            <person name="Tang K."/>
        </authorList>
    </citation>
    <scope>NUCLEOTIDE SEQUENCE [LARGE SCALE GENOMIC DNA]</scope>
    <source>
        <strain evidence="3">cv. Huhao1</strain>
        <tissue evidence="2">Leaf</tissue>
    </source>
</reference>
<evidence type="ECO:0000313" key="2">
    <source>
        <dbReference type="EMBL" id="PWA99889.1"/>
    </source>
</evidence>
<dbReference type="InterPro" id="IPR036047">
    <property type="entry name" value="F-box-like_dom_sf"/>
</dbReference>
<dbReference type="Pfam" id="PF12937">
    <property type="entry name" value="F-box-like"/>
    <property type="match status" value="1"/>
</dbReference>
<proteinExistence type="predicted"/>
<dbReference type="Proteomes" id="UP000245207">
    <property type="component" value="Unassembled WGS sequence"/>
</dbReference>
<dbReference type="AlphaFoldDB" id="A0A2U1QPG7"/>
<dbReference type="PANTHER" id="PTHR34145">
    <property type="entry name" value="OS02G0105600 PROTEIN"/>
    <property type="match status" value="1"/>
</dbReference>
<protein>
    <submittedName>
        <fullName evidence="2">F-box domain, Leucine-rich repeat domain, L domain-like protein</fullName>
    </submittedName>
</protein>
<feature type="domain" description="F-box" evidence="1">
    <location>
        <begin position="11"/>
        <end position="53"/>
    </location>
</feature>
<dbReference type="InterPro" id="IPR001810">
    <property type="entry name" value="F-box_dom"/>
</dbReference>
<gene>
    <name evidence="2" type="ORF">CTI12_AA001470</name>
</gene>
<dbReference type="SMART" id="SM00256">
    <property type="entry name" value="FBOX"/>
    <property type="match status" value="1"/>
</dbReference>
<organism evidence="2 3">
    <name type="scientific">Artemisia annua</name>
    <name type="common">Sweet wormwood</name>
    <dbReference type="NCBI Taxonomy" id="35608"/>
    <lineage>
        <taxon>Eukaryota</taxon>
        <taxon>Viridiplantae</taxon>
        <taxon>Streptophyta</taxon>
        <taxon>Embryophyta</taxon>
        <taxon>Tracheophyta</taxon>
        <taxon>Spermatophyta</taxon>
        <taxon>Magnoliopsida</taxon>
        <taxon>eudicotyledons</taxon>
        <taxon>Gunneridae</taxon>
        <taxon>Pentapetalae</taxon>
        <taxon>asterids</taxon>
        <taxon>campanulids</taxon>
        <taxon>Asterales</taxon>
        <taxon>Asteraceae</taxon>
        <taxon>Asteroideae</taxon>
        <taxon>Anthemideae</taxon>
        <taxon>Artemisiinae</taxon>
        <taxon>Artemisia</taxon>
    </lineage>
</organism>
<dbReference type="SUPFAM" id="SSF81383">
    <property type="entry name" value="F-box domain"/>
    <property type="match status" value="1"/>
</dbReference>
<dbReference type="OrthoDB" id="612216at2759"/>
<dbReference type="InterPro" id="IPR053772">
    <property type="entry name" value="At1g61320/At1g61330-like"/>
</dbReference>
<evidence type="ECO:0000259" key="1">
    <source>
        <dbReference type="SMART" id="SM00256"/>
    </source>
</evidence>
<dbReference type="InterPro" id="IPR055411">
    <property type="entry name" value="LRR_FXL15/At3g58940/PEG3-like"/>
</dbReference>
<dbReference type="InterPro" id="IPR032675">
    <property type="entry name" value="LRR_dom_sf"/>
</dbReference>
<evidence type="ECO:0000313" key="3">
    <source>
        <dbReference type="Proteomes" id="UP000245207"/>
    </source>
</evidence>
<dbReference type="Gene3D" id="3.80.10.10">
    <property type="entry name" value="Ribonuclease Inhibitor"/>
    <property type="match status" value="1"/>
</dbReference>
<dbReference type="SUPFAM" id="SSF52047">
    <property type="entry name" value="RNI-like"/>
    <property type="match status" value="1"/>
</dbReference>
<dbReference type="Gene3D" id="1.20.1280.50">
    <property type="match status" value="1"/>
</dbReference>
<dbReference type="PANTHER" id="PTHR34145:SF28">
    <property type="entry name" value="F-BOX DOMAIN-CONTAINING PROTEIN"/>
    <property type="match status" value="1"/>
</dbReference>
<dbReference type="EMBL" id="PKPP01000002">
    <property type="protein sequence ID" value="PWA99889.1"/>
    <property type="molecule type" value="Genomic_DNA"/>
</dbReference>
<sequence>MNDTTDWISQLPEYIVHHILSFLDSPLDLLRMSVLSKNWFALTASSPKLDFDIVKFTKALQISGKPVHRDKYVSDNFFKYVDYTTSRFSKQNVSVHRFNLATILREHTQFAIIDRCLGVILKKGVHEFEIRNILSAYPLPMYRLPNIVLSVSSLTSLKIGNCELPSSLMVDDVRFKSLERLFLEKVPINEEMIKCLTTSCPLLKYFTVKDCYGFKRFSVYGHQYLQKVWIYYNHTVERIDIEAPNLCHLLLMDWEGEGTPSINLASCKKLKTLSYYEFPSPKSTGLANFSSNFPFIENLFLKLPRNCNNVKLSSPTLRRIVLHSQRDLEKFDLNAPNLHLFVYKDHPHMPPPLVTDSAQSKAQIECHITDDIDILWFHKLRRFLDKKNGFQVLKFHITANFMSVEDLKVIQLPAYELEHVELEVETIDRIPVYLDVVDALLCCCRPRSVTLRSKLPFIIFNKQSRVVKFTYGKLLQQEDQGQTNIQIVVSSCSSKTKRHFSNLNSYLTALPFDRKGQEITFIKE</sequence>